<protein>
    <submittedName>
        <fullName evidence="1">Uncharacterized protein</fullName>
    </submittedName>
</protein>
<proteinExistence type="predicted"/>
<evidence type="ECO:0000313" key="1">
    <source>
        <dbReference type="EMBL" id="KNC77054.1"/>
    </source>
</evidence>
<feature type="non-terminal residue" evidence="1">
    <location>
        <position position="185"/>
    </location>
</feature>
<sequence length="185" mass="20803">MTNAQMSDHLRLACNSFSGIIQLVSPNDNAELLHQHVAKSIASHYGANYLHLDRMDFRGQVGDDWAEMHSQGPPPESVRMHGPLKDMRAEINFQVISLSGDDGPSMAPEKPDRFDEILSSVRNVLMKAPRPVPSAENVMESPVVKPTVIYFDGYQDIVNISERRFRKLNAFISKLRQESFSPVII</sequence>
<evidence type="ECO:0000313" key="2">
    <source>
        <dbReference type="Proteomes" id="UP000054560"/>
    </source>
</evidence>
<accession>A0A0L0FJV3</accession>
<dbReference type="GeneID" id="25910978"/>
<reference evidence="1 2" key="1">
    <citation type="submission" date="2011-02" db="EMBL/GenBank/DDBJ databases">
        <title>The Genome Sequence of Sphaeroforma arctica JP610.</title>
        <authorList>
            <consortium name="The Broad Institute Genome Sequencing Platform"/>
            <person name="Russ C."/>
            <person name="Cuomo C."/>
            <person name="Young S.K."/>
            <person name="Zeng Q."/>
            <person name="Gargeya S."/>
            <person name="Alvarado L."/>
            <person name="Berlin A."/>
            <person name="Chapman S.B."/>
            <person name="Chen Z."/>
            <person name="Freedman E."/>
            <person name="Gellesch M."/>
            <person name="Goldberg J."/>
            <person name="Griggs A."/>
            <person name="Gujja S."/>
            <person name="Heilman E."/>
            <person name="Heiman D."/>
            <person name="Howarth C."/>
            <person name="Mehta T."/>
            <person name="Neiman D."/>
            <person name="Pearson M."/>
            <person name="Roberts A."/>
            <person name="Saif S."/>
            <person name="Shea T."/>
            <person name="Shenoy N."/>
            <person name="Sisk P."/>
            <person name="Stolte C."/>
            <person name="Sykes S."/>
            <person name="White J."/>
            <person name="Yandava C."/>
            <person name="Burger G."/>
            <person name="Gray M.W."/>
            <person name="Holland P.W.H."/>
            <person name="King N."/>
            <person name="Lang F.B.F."/>
            <person name="Roger A.J."/>
            <person name="Ruiz-Trillo I."/>
            <person name="Haas B."/>
            <person name="Nusbaum C."/>
            <person name="Birren B."/>
        </authorList>
    </citation>
    <scope>NUCLEOTIDE SEQUENCE [LARGE SCALE GENOMIC DNA]</scope>
    <source>
        <strain evidence="1 2">JP610</strain>
    </source>
</reference>
<keyword evidence="2" id="KW-1185">Reference proteome</keyword>
<dbReference type="AlphaFoldDB" id="A0A0L0FJV3"/>
<dbReference type="Proteomes" id="UP000054560">
    <property type="component" value="Unassembled WGS sequence"/>
</dbReference>
<organism evidence="1 2">
    <name type="scientific">Sphaeroforma arctica JP610</name>
    <dbReference type="NCBI Taxonomy" id="667725"/>
    <lineage>
        <taxon>Eukaryota</taxon>
        <taxon>Ichthyosporea</taxon>
        <taxon>Ichthyophonida</taxon>
        <taxon>Sphaeroforma</taxon>
    </lineage>
</organism>
<name>A0A0L0FJV3_9EUKA</name>
<gene>
    <name evidence="1" type="ORF">SARC_10474</name>
</gene>
<dbReference type="RefSeq" id="XP_014150956.1">
    <property type="nucleotide sequence ID" value="XM_014295481.1"/>
</dbReference>
<dbReference type="EMBL" id="KQ242859">
    <property type="protein sequence ID" value="KNC77054.1"/>
    <property type="molecule type" value="Genomic_DNA"/>
</dbReference>